<feature type="transmembrane region" description="Helical" evidence="2">
    <location>
        <begin position="372"/>
        <end position="395"/>
    </location>
</feature>
<dbReference type="Proteomes" id="UP001177023">
    <property type="component" value="Unassembled WGS sequence"/>
</dbReference>
<evidence type="ECO:0000256" key="2">
    <source>
        <dbReference type="SAM" id="Phobius"/>
    </source>
</evidence>
<feature type="transmembrane region" description="Helical" evidence="2">
    <location>
        <begin position="348"/>
        <end position="366"/>
    </location>
</feature>
<evidence type="ECO:0008006" key="5">
    <source>
        <dbReference type="Google" id="ProtNLM"/>
    </source>
</evidence>
<feature type="transmembrane region" description="Helical" evidence="2">
    <location>
        <begin position="226"/>
        <end position="246"/>
    </location>
</feature>
<dbReference type="EMBL" id="CATQJA010002634">
    <property type="protein sequence ID" value="CAJ0574923.1"/>
    <property type="molecule type" value="Genomic_DNA"/>
</dbReference>
<organism evidence="3 4">
    <name type="scientific">Mesorhabditis spiculigera</name>
    <dbReference type="NCBI Taxonomy" id="96644"/>
    <lineage>
        <taxon>Eukaryota</taxon>
        <taxon>Metazoa</taxon>
        <taxon>Ecdysozoa</taxon>
        <taxon>Nematoda</taxon>
        <taxon>Chromadorea</taxon>
        <taxon>Rhabditida</taxon>
        <taxon>Rhabditina</taxon>
        <taxon>Rhabditomorpha</taxon>
        <taxon>Rhabditoidea</taxon>
        <taxon>Rhabditidae</taxon>
        <taxon>Mesorhabditinae</taxon>
        <taxon>Mesorhabditis</taxon>
    </lineage>
</organism>
<dbReference type="InterPro" id="IPR036259">
    <property type="entry name" value="MFS_trans_sf"/>
</dbReference>
<accession>A0AA36G6X0</accession>
<dbReference type="GO" id="GO:0008643">
    <property type="term" value="P:carbohydrate transport"/>
    <property type="evidence" value="ECO:0007669"/>
    <property type="project" value="InterPro"/>
</dbReference>
<dbReference type="AlphaFoldDB" id="A0AA36G6X0"/>
<gene>
    <name evidence="3" type="ORF">MSPICULIGERA_LOCUS13244</name>
</gene>
<evidence type="ECO:0000313" key="4">
    <source>
        <dbReference type="Proteomes" id="UP001177023"/>
    </source>
</evidence>
<feature type="transmembrane region" description="Helical" evidence="2">
    <location>
        <begin position="144"/>
        <end position="166"/>
    </location>
</feature>
<dbReference type="FunFam" id="1.20.1250.20:FF:000431">
    <property type="entry name" value="Predicted protein"/>
    <property type="match status" value="1"/>
</dbReference>
<dbReference type="PANTHER" id="PTHR11328:SF28">
    <property type="entry name" value="MAJOR FACILITATOR SUPERFAMILY DOMAIN-CONTAINING PROTEIN 12"/>
    <property type="match status" value="1"/>
</dbReference>
<comment type="similarity">
    <text evidence="1">Belongs to the major facilitator superfamily.</text>
</comment>
<dbReference type="InterPro" id="IPR039672">
    <property type="entry name" value="MFS_2"/>
</dbReference>
<evidence type="ECO:0000313" key="3">
    <source>
        <dbReference type="EMBL" id="CAJ0574923.1"/>
    </source>
</evidence>
<dbReference type="PANTHER" id="PTHR11328">
    <property type="entry name" value="MAJOR FACILITATOR SUPERFAMILY DOMAIN-CONTAINING PROTEIN"/>
    <property type="match status" value="1"/>
</dbReference>
<feature type="transmembrane region" description="Helical" evidence="2">
    <location>
        <begin position="279"/>
        <end position="304"/>
    </location>
</feature>
<feature type="transmembrane region" description="Helical" evidence="2">
    <location>
        <begin position="407"/>
        <end position="428"/>
    </location>
</feature>
<keyword evidence="2" id="KW-0812">Transmembrane</keyword>
<feature type="transmembrane region" description="Helical" evidence="2">
    <location>
        <begin position="454"/>
        <end position="471"/>
    </location>
</feature>
<feature type="non-terminal residue" evidence="3">
    <location>
        <position position="497"/>
    </location>
</feature>
<feature type="transmembrane region" description="Helical" evidence="2">
    <location>
        <begin position="114"/>
        <end position="138"/>
    </location>
</feature>
<dbReference type="Gene3D" id="1.20.1250.20">
    <property type="entry name" value="MFS general substrate transporter like domains"/>
    <property type="match status" value="1"/>
</dbReference>
<sequence length="497" mass="56189">MDEEEGDVVAVRGNAAAERRRLRRQFAERDVDFWHKLSYSIGHFYNDLCASMWFTYLMIYMEKVVMLRSSLAGMLMLIGQVTDAICTPIVGLGSDHACLPAWIRKIGRRMSWHVIGAICVTFSFPFIYNHCFVCSSVTSEWMTVIWYIPFIMVFQFGWASVQISHLAMIPDLSTRDESRSTMNSMRYAWAVLANISVFAILAYLLGSDDQSHGGTIGPQEAHIFQMSSGIVVITGILSLVPFYAFTREPESTGRERRLSITSDASELVRMHWTSWFGHLQFYQISILYMLARMFINITQVYFPFYVTMTQGMDKSYVAILPMVSYVSSFVMSTAYSMPFLNGRINKKFLYLFGIIVGLGNCVWMQFELTGWQIYGVAVLIGITQAILFITSVAVTADLINKNTESGAFVYGAMSFVDKLANGVAYQIIELLNPGCDGQGDPKQCSLFYRRVESFVPGGCLVLALIVLISLIPQSIGERRRTAEDRQPIIFANEEEFD</sequence>
<proteinExistence type="inferred from homology"/>
<dbReference type="CDD" id="cd17491">
    <property type="entry name" value="MFS_MFSD12"/>
    <property type="match status" value="1"/>
</dbReference>
<feature type="transmembrane region" description="Helical" evidence="2">
    <location>
        <begin position="43"/>
        <end position="61"/>
    </location>
</feature>
<keyword evidence="2" id="KW-1133">Transmembrane helix</keyword>
<dbReference type="GO" id="GO:0005886">
    <property type="term" value="C:plasma membrane"/>
    <property type="evidence" value="ECO:0007669"/>
    <property type="project" value="TreeGrafter"/>
</dbReference>
<feature type="transmembrane region" description="Helical" evidence="2">
    <location>
        <begin position="187"/>
        <end position="206"/>
    </location>
</feature>
<dbReference type="SUPFAM" id="SSF103473">
    <property type="entry name" value="MFS general substrate transporter"/>
    <property type="match status" value="1"/>
</dbReference>
<feature type="transmembrane region" description="Helical" evidence="2">
    <location>
        <begin position="316"/>
        <end position="336"/>
    </location>
</feature>
<dbReference type="GO" id="GO:0015293">
    <property type="term" value="F:symporter activity"/>
    <property type="evidence" value="ECO:0007669"/>
    <property type="project" value="InterPro"/>
</dbReference>
<comment type="caution">
    <text evidence="3">The sequence shown here is derived from an EMBL/GenBank/DDBJ whole genome shotgun (WGS) entry which is preliminary data.</text>
</comment>
<dbReference type="Pfam" id="PF13347">
    <property type="entry name" value="MFS_2"/>
    <property type="match status" value="1"/>
</dbReference>
<name>A0AA36G6X0_9BILA</name>
<reference evidence="3" key="1">
    <citation type="submission" date="2023-06" db="EMBL/GenBank/DDBJ databases">
        <authorList>
            <person name="Delattre M."/>
        </authorList>
    </citation>
    <scope>NUCLEOTIDE SEQUENCE</scope>
    <source>
        <strain evidence="3">AF72</strain>
    </source>
</reference>
<keyword evidence="2" id="KW-0472">Membrane</keyword>
<evidence type="ECO:0000256" key="1">
    <source>
        <dbReference type="ARBA" id="ARBA00008335"/>
    </source>
</evidence>
<protein>
    <recommendedName>
        <fullName evidence="5">Major facilitator superfamily domain</fullName>
    </recommendedName>
</protein>
<keyword evidence="4" id="KW-1185">Reference proteome</keyword>